<dbReference type="SUPFAM" id="SSF48452">
    <property type="entry name" value="TPR-like"/>
    <property type="match status" value="1"/>
</dbReference>
<dbReference type="EMBL" id="LIUT01000001">
    <property type="protein sequence ID" value="KOR87884.1"/>
    <property type="molecule type" value="Genomic_DNA"/>
</dbReference>
<dbReference type="InterPro" id="IPR000792">
    <property type="entry name" value="Tscrpt_reg_LuxR_C"/>
</dbReference>
<dbReference type="Gene3D" id="1.25.40.10">
    <property type="entry name" value="Tetratricopeptide repeat domain"/>
    <property type="match status" value="1"/>
</dbReference>
<dbReference type="Pfam" id="PF17874">
    <property type="entry name" value="TPR_MalT"/>
    <property type="match status" value="1"/>
</dbReference>
<comment type="caution">
    <text evidence="5">The sequence shown here is derived from an EMBL/GenBank/DDBJ whole genome shotgun (WGS) entry which is preliminary data.</text>
</comment>
<evidence type="ECO:0000256" key="3">
    <source>
        <dbReference type="ARBA" id="ARBA00023163"/>
    </source>
</evidence>
<dbReference type="PROSITE" id="PS50043">
    <property type="entry name" value="HTH_LUXR_2"/>
    <property type="match status" value="1"/>
</dbReference>
<dbReference type="Gene3D" id="1.10.10.10">
    <property type="entry name" value="Winged helix-like DNA-binding domain superfamily/Winged helix DNA-binding domain"/>
    <property type="match status" value="1"/>
</dbReference>
<protein>
    <submittedName>
        <fullName evidence="5">LuxR family transcriptional regulator</fullName>
    </submittedName>
</protein>
<keyword evidence="2" id="KW-0238">DNA-binding</keyword>
<proteinExistence type="predicted"/>
<dbReference type="PROSITE" id="PS00622">
    <property type="entry name" value="HTH_LUXR_1"/>
    <property type="match status" value="1"/>
</dbReference>
<dbReference type="InterPro" id="IPR059106">
    <property type="entry name" value="WHD_MalT"/>
</dbReference>
<gene>
    <name evidence="5" type="ORF">AM231_01190</name>
</gene>
<dbReference type="InterPro" id="IPR041617">
    <property type="entry name" value="TPR_MalT"/>
</dbReference>
<evidence type="ECO:0000256" key="1">
    <source>
        <dbReference type="ARBA" id="ARBA00023015"/>
    </source>
</evidence>
<dbReference type="GO" id="GO:0003677">
    <property type="term" value="F:DNA binding"/>
    <property type="evidence" value="ECO:0007669"/>
    <property type="project" value="UniProtKB-KW"/>
</dbReference>
<dbReference type="PRINTS" id="PR00038">
    <property type="entry name" value="HTHLUXR"/>
</dbReference>
<keyword evidence="6" id="KW-1185">Reference proteome</keyword>
<evidence type="ECO:0000256" key="2">
    <source>
        <dbReference type="ARBA" id="ARBA00023125"/>
    </source>
</evidence>
<feature type="domain" description="HTH luxR-type" evidence="4">
    <location>
        <begin position="794"/>
        <end position="859"/>
    </location>
</feature>
<keyword evidence="1" id="KW-0805">Transcription regulation</keyword>
<dbReference type="SMART" id="SM00421">
    <property type="entry name" value="HTH_LUXR"/>
    <property type="match status" value="1"/>
</dbReference>
<evidence type="ECO:0000313" key="6">
    <source>
        <dbReference type="Proteomes" id="UP000036932"/>
    </source>
</evidence>
<keyword evidence="3" id="KW-0804">Transcription</keyword>
<dbReference type="InterPro" id="IPR016032">
    <property type="entry name" value="Sig_transdc_resp-reg_C-effctor"/>
</dbReference>
<dbReference type="PANTHER" id="PTHR44688">
    <property type="entry name" value="DNA-BINDING TRANSCRIPTIONAL ACTIVATOR DEVR_DOSR"/>
    <property type="match status" value="1"/>
</dbReference>
<dbReference type="AlphaFoldDB" id="A0A0M1P1C9"/>
<dbReference type="InterPro" id="IPR027417">
    <property type="entry name" value="P-loop_NTPase"/>
</dbReference>
<dbReference type="InterPro" id="IPR011990">
    <property type="entry name" value="TPR-like_helical_dom_sf"/>
</dbReference>
<evidence type="ECO:0000313" key="5">
    <source>
        <dbReference type="EMBL" id="KOR87884.1"/>
    </source>
</evidence>
<dbReference type="Proteomes" id="UP000036932">
    <property type="component" value="Unassembled WGS sequence"/>
</dbReference>
<dbReference type="SUPFAM" id="SSF52540">
    <property type="entry name" value="P-loop containing nucleoside triphosphate hydrolases"/>
    <property type="match status" value="1"/>
</dbReference>
<accession>A0A0M1P1C9</accession>
<dbReference type="Pfam" id="PF00196">
    <property type="entry name" value="GerE"/>
    <property type="match status" value="1"/>
</dbReference>
<organism evidence="5 6">
    <name type="scientific">Paenibacillus solani</name>
    <dbReference type="NCBI Taxonomy" id="1705565"/>
    <lineage>
        <taxon>Bacteria</taxon>
        <taxon>Bacillati</taxon>
        <taxon>Bacillota</taxon>
        <taxon>Bacilli</taxon>
        <taxon>Bacillales</taxon>
        <taxon>Paenibacillaceae</taxon>
        <taxon>Paenibacillus</taxon>
    </lineage>
</organism>
<evidence type="ECO:0000259" key="4">
    <source>
        <dbReference type="PROSITE" id="PS50043"/>
    </source>
</evidence>
<dbReference type="PATRIC" id="fig|1705565.3.peg.2084"/>
<reference evidence="6" key="1">
    <citation type="submission" date="2015-08" db="EMBL/GenBank/DDBJ databases">
        <title>Genome sequencing project for genomic taxonomy and phylogenomics of Bacillus-like bacteria.</title>
        <authorList>
            <person name="Liu B."/>
            <person name="Wang J."/>
            <person name="Zhu Y."/>
            <person name="Liu G."/>
            <person name="Chen Q."/>
            <person name="Chen Z."/>
            <person name="Lan J."/>
            <person name="Che J."/>
            <person name="Ge C."/>
            <person name="Shi H."/>
            <person name="Pan Z."/>
            <person name="Liu X."/>
        </authorList>
    </citation>
    <scope>NUCLEOTIDE SEQUENCE [LARGE SCALE GENOMIC DNA]</scope>
    <source>
        <strain evidence="6">FJAT-22460</strain>
    </source>
</reference>
<dbReference type="OrthoDB" id="1137593at2"/>
<sequence>MGEGTVILRTKLQPPALRDAWISRSVWDERENQGSGYRIITVVAPAGSGKTIALVQHMLHEGTQGPASWLTLDEQDNDLRRFWRYMIHSLLPYLPPGIENRLLPFLVPYSDQMIYSFLDSFIMEMHGISMSINVVLDDYHSITHQEIHESLNYWIEHLPDSIRLFIASRAELPLKGMGRWLLSGRLLRIGAQELAFNEEDANSLCQHTLGRSLSPEKLNTLVQRTEGWAAGLQLALIALRQNEAAGMPDYDAFSQSNRHMSDYLSHEVMRGLDKPLRQFLLETSVMRRFHADICAAVTEMPECDDMLEVLKAKGLFLIPLDHQELWHRYHHVFGDFLSSLLKQQDPERWIELNRRASQVYAREGWHEEAIDYALLAEDYEMAAALVDQHMMELIKKGEFDLLQLWLNRFPEGIRLPDRLLLVKIFVYSLRGKHDLARNLLEQLEAGLYGRPIVERQLEWLSGLFFVKANLAFNSRQFDEWFQFAQTIEHRLPEDPIFFNFNYNNREPFVRNTPFGLQGVLTDTTAQVGTRIVSILESHGWEDSLMCQYVMQAMAEGFYEKNEVNACVFWLDRLLEGRRYRDVPGLFIPIRLTMARLKRKERNRHSARAIVQDALNAMQAREDILWCSALRAFLVELDLRDGELSKAEVGFQELNLSSMQRISLEYSLEIMTWARLLIHQQRNEQAQAMLAALRIQAEEAGSINITASVIVLQAQAEYTRGNVKAAALFLQEALSLVMPYRYKRTFMDEGNWLYQLLQELNTIGDSVKTAPLKEYMTELMDEIRQEKLVGLDLLDPFGTYGLTPQETQVLILLHRGDTNQSIADELGLTVGTVKVYLNRIYSKLGVSSRVQAVLKTFPGSEIERSR</sequence>
<name>A0A0M1P1C9_9BACL</name>
<dbReference type="PANTHER" id="PTHR44688:SF16">
    <property type="entry name" value="DNA-BINDING TRANSCRIPTIONAL ACTIVATOR DEVR_DOSR"/>
    <property type="match status" value="1"/>
</dbReference>
<dbReference type="GO" id="GO:0006355">
    <property type="term" value="P:regulation of DNA-templated transcription"/>
    <property type="evidence" value="ECO:0007669"/>
    <property type="project" value="InterPro"/>
</dbReference>
<dbReference type="RefSeq" id="WP_054400945.1">
    <property type="nucleotide sequence ID" value="NZ_LIUT01000001.1"/>
</dbReference>
<dbReference type="SUPFAM" id="SSF46894">
    <property type="entry name" value="C-terminal effector domain of the bipartite response regulators"/>
    <property type="match status" value="1"/>
</dbReference>
<dbReference type="CDD" id="cd06170">
    <property type="entry name" value="LuxR_C_like"/>
    <property type="match status" value="1"/>
</dbReference>
<dbReference type="InterPro" id="IPR036388">
    <property type="entry name" value="WH-like_DNA-bd_sf"/>
</dbReference>
<dbReference type="Pfam" id="PF25873">
    <property type="entry name" value="WHD_MalT"/>
    <property type="match status" value="1"/>
</dbReference>